<dbReference type="InterPro" id="IPR056813">
    <property type="entry name" value="GIL1_IRKI_C"/>
</dbReference>
<dbReference type="GO" id="GO:0009639">
    <property type="term" value="P:response to red or far red light"/>
    <property type="evidence" value="ECO:0007669"/>
    <property type="project" value="InterPro"/>
</dbReference>
<dbReference type="OrthoDB" id="1915848at2759"/>
<feature type="coiled-coil region" evidence="1">
    <location>
        <begin position="156"/>
        <end position="190"/>
    </location>
</feature>
<evidence type="ECO:0008006" key="6">
    <source>
        <dbReference type="Google" id="ProtNLM"/>
    </source>
</evidence>
<feature type="domain" description="GIL1/IRKI C-terminal" evidence="3">
    <location>
        <begin position="404"/>
        <end position="463"/>
    </location>
</feature>
<evidence type="ECO:0000259" key="2">
    <source>
        <dbReference type="Pfam" id="PF04859"/>
    </source>
</evidence>
<accession>A0A7J7CW15</accession>
<dbReference type="Proteomes" id="UP000593562">
    <property type="component" value="Unassembled WGS sequence"/>
</dbReference>
<feature type="domain" description="DUF641" evidence="2">
    <location>
        <begin position="80"/>
        <end position="204"/>
    </location>
</feature>
<dbReference type="InParanoid" id="A0A7J7CW15"/>
<dbReference type="GO" id="GO:0009959">
    <property type="term" value="P:negative gravitropism"/>
    <property type="evidence" value="ECO:0007669"/>
    <property type="project" value="InterPro"/>
</dbReference>
<dbReference type="AlphaFoldDB" id="A0A7J7CW15"/>
<name>A0A7J7CW15_TRIWF</name>
<sequence>METFKCRSVPNGKSKLARTFQKVIKIRTATKVASNNNGVGHGIGICMLTSQHRFEGGDSPTFCRSNSSSTEKQGEVKARQRAVMEALVAKLFASVTSIKAAYAELQMAQSPYNSEAIQAADQAVVDELKAISELKRSFLKKILDFSPQVTMMLAEIQEQQSLMKTYEITIKKLESQVEIKEYDISSLKKKLDDSIGYNKSLENKLNASGSLSMIDYIQVSRLNITNFVQVLQYTLRSMRSFVKLMIREMELAHWDLDSAARGIEPDAVFTNPSHRCFVFESFVCRTMFEGFNQPHFMLTSETQKQDKPPTDYYINRFKNLKSLTPKQFLTQNPNSSFAKFTRIKYLSVVHAKMECSLFGNLNQRKLLNSGSVPDSGFFTGFAEMAKRVWVLHSLAFSFGEDVNVYQVKKNCRFSEVYMDAVSDESVMVSPSQSSILGKENLRVGFTVVPGLKIGKNVIQSQVYLPTATSPSPARL</sequence>
<proteinExistence type="predicted"/>
<keyword evidence="1" id="KW-0175">Coiled coil</keyword>
<gene>
    <name evidence="4" type="ORF">HS088_TW13G01167</name>
</gene>
<comment type="caution">
    <text evidence="4">The sequence shown here is derived from an EMBL/GenBank/DDBJ whole genome shotgun (WGS) entry which is preliminary data.</text>
</comment>
<evidence type="ECO:0000313" key="4">
    <source>
        <dbReference type="EMBL" id="KAF5738271.1"/>
    </source>
</evidence>
<evidence type="ECO:0000259" key="3">
    <source>
        <dbReference type="Pfam" id="PF24994"/>
    </source>
</evidence>
<dbReference type="InterPro" id="IPR006943">
    <property type="entry name" value="DUF641_pln"/>
</dbReference>
<dbReference type="InterPro" id="IPR040225">
    <property type="entry name" value="GIL1-like"/>
</dbReference>
<dbReference type="Pfam" id="PF24994">
    <property type="entry name" value="GIL1_IRKI_C"/>
    <property type="match status" value="1"/>
</dbReference>
<dbReference type="PANTHER" id="PTHR31161">
    <property type="entry name" value="PROTEIN GRAVITROPIC IN THE LIGHT 1"/>
    <property type="match status" value="1"/>
</dbReference>
<dbReference type="EMBL" id="JAAARO010000013">
    <property type="protein sequence ID" value="KAF5738271.1"/>
    <property type="molecule type" value="Genomic_DNA"/>
</dbReference>
<organism evidence="4 5">
    <name type="scientific">Tripterygium wilfordii</name>
    <name type="common">Thunder God vine</name>
    <dbReference type="NCBI Taxonomy" id="458696"/>
    <lineage>
        <taxon>Eukaryota</taxon>
        <taxon>Viridiplantae</taxon>
        <taxon>Streptophyta</taxon>
        <taxon>Embryophyta</taxon>
        <taxon>Tracheophyta</taxon>
        <taxon>Spermatophyta</taxon>
        <taxon>Magnoliopsida</taxon>
        <taxon>eudicotyledons</taxon>
        <taxon>Gunneridae</taxon>
        <taxon>Pentapetalae</taxon>
        <taxon>rosids</taxon>
        <taxon>fabids</taxon>
        <taxon>Celastrales</taxon>
        <taxon>Celastraceae</taxon>
        <taxon>Tripterygium</taxon>
    </lineage>
</organism>
<keyword evidence="5" id="KW-1185">Reference proteome</keyword>
<dbReference type="Pfam" id="PF04859">
    <property type="entry name" value="DUF641"/>
    <property type="match status" value="1"/>
</dbReference>
<protein>
    <recommendedName>
        <fullName evidence="6">DUF641 domain-containing protein</fullName>
    </recommendedName>
</protein>
<dbReference type="FunCoup" id="A0A7J7CW15">
    <property type="interactions" value="370"/>
</dbReference>
<evidence type="ECO:0000313" key="5">
    <source>
        <dbReference type="Proteomes" id="UP000593562"/>
    </source>
</evidence>
<evidence type="ECO:0000256" key="1">
    <source>
        <dbReference type="SAM" id="Coils"/>
    </source>
</evidence>
<reference evidence="4 5" key="1">
    <citation type="journal article" date="2020" name="Nat. Commun.">
        <title>Genome of Tripterygium wilfordii and identification of cytochrome P450 involved in triptolide biosynthesis.</title>
        <authorList>
            <person name="Tu L."/>
            <person name="Su P."/>
            <person name="Zhang Z."/>
            <person name="Gao L."/>
            <person name="Wang J."/>
            <person name="Hu T."/>
            <person name="Zhou J."/>
            <person name="Zhang Y."/>
            <person name="Zhao Y."/>
            <person name="Liu Y."/>
            <person name="Song Y."/>
            <person name="Tong Y."/>
            <person name="Lu Y."/>
            <person name="Yang J."/>
            <person name="Xu C."/>
            <person name="Jia M."/>
            <person name="Peters R.J."/>
            <person name="Huang L."/>
            <person name="Gao W."/>
        </authorList>
    </citation>
    <scope>NUCLEOTIDE SEQUENCE [LARGE SCALE GENOMIC DNA]</scope>
    <source>
        <strain evidence="5">cv. XIE 37</strain>
        <tissue evidence="4">Leaf</tissue>
    </source>
</reference>